<gene>
    <name evidence="2" type="ORF">COY52_10945</name>
</gene>
<dbReference type="Proteomes" id="UP000229307">
    <property type="component" value="Unassembled WGS sequence"/>
</dbReference>
<keyword evidence="1" id="KW-0472">Membrane</keyword>
<evidence type="ECO:0000313" key="2">
    <source>
        <dbReference type="EMBL" id="PIZ14862.1"/>
    </source>
</evidence>
<keyword evidence="1" id="KW-0812">Transmembrane</keyword>
<accession>A0A2M7S5Q2</accession>
<feature type="transmembrane region" description="Helical" evidence="1">
    <location>
        <begin position="305"/>
        <end position="330"/>
    </location>
</feature>
<keyword evidence="1" id="KW-1133">Transmembrane helix</keyword>
<feature type="transmembrane region" description="Helical" evidence="1">
    <location>
        <begin position="12"/>
        <end position="39"/>
    </location>
</feature>
<sequence length="339" mass="37505">MGSIQTGIATSINFWMSVGIGTALVIAVIGIVSTVKSFTSGKKNQAVRGSLKPVPGRGDIPIWLAGVLWISSMCGFLFLAHKLVPTFPFIFFVFFAFVWSPLDTYVSARMRGLTGGDWGVPYIREGIFVFSRNMGYKGVAIWFTPIPLQDHGYMSQFFREVELTGTKFTSIIKAEFLMFPIVMFTSFIFWSLLWKLGPIPSAVYPYAAKFWPLNATMQCLWSTATIEGRSWLLESIKWQYILAGGAIGSGLLAFTHFLKLPMLFFYGLLGGLGGWPHGSIPLMFGGLLGRYVFAKRYGKETWKSYAPVLLAGYSCGMGLIGMAGIAVAFISKSVYQMPF</sequence>
<organism evidence="2 3">
    <name type="scientific">Candidatus Desantisbacteria bacterium CG_4_10_14_0_8_um_filter_48_22</name>
    <dbReference type="NCBI Taxonomy" id="1974543"/>
    <lineage>
        <taxon>Bacteria</taxon>
        <taxon>Candidatus Desantisiibacteriota</taxon>
    </lineage>
</organism>
<evidence type="ECO:0000256" key="1">
    <source>
        <dbReference type="SAM" id="Phobius"/>
    </source>
</evidence>
<feature type="transmembrane region" description="Helical" evidence="1">
    <location>
        <begin position="238"/>
        <end position="258"/>
    </location>
</feature>
<name>A0A2M7S5Q2_9BACT</name>
<dbReference type="AlphaFoldDB" id="A0A2M7S5Q2"/>
<feature type="transmembrane region" description="Helical" evidence="1">
    <location>
        <begin position="176"/>
        <end position="194"/>
    </location>
</feature>
<feature type="transmembrane region" description="Helical" evidence="1">
    <location>
        <begin position="86"/>
        <end position="102"/>
    </location>
</feature>
<reference evidence="3" key="1">
    <citation type="submission" date="2017-09" db="EMBL/GenBank/DDBJ databases">
        <title>Depth-based differentiation of microbial function through sediment-hosted aquifers and enrichment of novel symbionts in the deep terrestrial subsurface.</title>
        <authorList>
            <person name="Probst A.J."/>
            <person name="Ladd B."/>
            <person name="Jarett J.K."/>
            <person name="Geller-Mcgrath D.E."/>
            <person name="Sieber C.M.K."/>
            <person name="Emerson J.B."/>
            <person name="Anantharaman K."/>
            <person name="Thomas B.C."/>
            <person name="Malmstrom R."/>
            <person name="Stieglmeier M."/>
            <person name="Klingl A."/>
            <person name="Woyke T."/>
            <person name="Ryan C.M."/>
            <person name="Banfield J.F."/>
        </authorList>
    </citation>
    <scope>NUCLEOTIDE SEQUENCE [LARGE SCALE GENOMIC DNA]</scope>
</reference>
<proteinExistence type="predicted"/>
<feature type="transmembrane region" description="Helical" evidence="1">
    <location>
        <begin position="60"/>
        <end position="80"/>
    </location>
</feature>
<comment type="caution">
    <text evidence="2">The sequence shown here is derived from an EMBL/GenBank/DDBJ whole genome shotgun (WGS) entry which is preliminary data.</text>
</comment>
<feature type="transmembrane region" description="Helical" evidence="1">
    <location>
        <begin position="264"/>
        <end position="293"/>
    </location>
</feature>
<dbReference type="EMBL" id="PFMR01000298">
    <property type="protein sequence ID" value="PIZ14862.1"/>
    <property type="molecule type" value="Genomic_DNA"/>
</dbReference>
<protein>
    <recommendedName>
        <fullName evidence="4">Peptide transporter</fullName>
    </recommendedName>
</protein>
<evidence type="ECO:0000313" key="3">
    <source>
        <dbReference type="Proteomes" id="UP000229307"/>
    </source>
</evidence>
<evidence type="ECO:0008006" key="4">
    <source>
        <dbReference type="Google" id="ProtNLM"/>
    </source>
</evidence>